<keyword evidence="2" id="KW-1185">Reference proteome</keyword>
<comment type="caution">
    <text evidence="1">The sequence shown here is derived from an EMBL/GenBank/DDBJ whole genome shotgun (WGS) entry which is preliminary data.</text>
</comment>
<protein>
    <submittedName>
        <fullName evidence="1">(Mediterranean fruit fly) hypothetical protein</fullName>
    </submittedName>
</protein>
<evidence type="ECO:0000313" key="1">
    <source>
        <dbReference type="EMBL" id="CAD7011719.1"/>
    </source>
</evidence>
<accession>A0A811VC24</accession>
<dbReference type="Proteomes" id="UP000606786">
    <property type="component" value="Unassembled WGS sequence"/>
</dbReference>
<dbReference type="EMBL" id="CAJHJT010000056">
    <property type="protein sequence ID" value="CAD7011719.1"/>
    <property type="molecule type" value="Genomic_DNA"/>
</dbReference>
<sequence>MYASTFFTAAPLCSAEQHWYNFWAQQNASKHILYTRIVCVHLNEINLALKIWCTCPEYFSQICVTKGKLIEKSLSVSCGELRCSCFLLTQFCCRDDYYIFSLLEIISRDSKSCDKYDSSYERYKKM</sequence>
<reference evidence="1" key="1">
    <citation type="submission" date="2020-11" db="EMBL/GenBank/DDBJ databases">
        <authorList>
            <person name="Whitehead M."/>
        </authorList>
    </citation>
    <scope>NUCLEOTIDE SEQUENCE</scope>
    <source>
        <strain evidence="1">EGII</strain>
    </source>
</reference>
<organism evidence="1 2">
    <name type="scientific">Ceratitis capitata</name>
    <name type="common">Mediterranean fruit fly</name>
    <name type="synonym">Tephritis capitata</name>
    <dbReference type="NCBI Taxonomy" id="7213"/>
    <lineage>
        <taxon>Eukaryota</taxon>
        <taxon>Metazoa</taxon>
        <taxon>Ecdysozoa</taxon>
        <taxon>Arthropoda</taxon>
        <taxon>Hexapoda</taxon>
        <taxon>Insecta</taxon>
        <taxon>Pterygota</taxon>
        <taxon>Neoptera</taxon>
        <taxon>Endopterygota</taxon>
        <taxon>Diptera</taxon>
        <taxon>Brachycera</taxon>
        <taxon>Muscomorpha</taxon>
        <taxon>Tephritoidea</taxon>
        <taxon>Tephritidae</taxon>
        <taxon>Ceratitis</taxon>
        <taxon>Ceratitis</taxon>
    </lineage>
</organism>
<name>A0A811VC24_CERCA</name>
<gene>
    <name evidence="1" type="ORF">CCAP1982_LOCUS19828</name>
</gene>
<dbReference type="AlphaFoldDB" id="A0A811VC24"/>
<proteinExistence type="predicted"/>
<evidence type="ECO:0000313" key="2">
    <source>
        <dbReference type="Proteomes" id="UP000606786"/>
    </source>
</evidence>